<evidence type="ECO:0000256" key="6">
    <source>
        <dbReference type="ARBA" id="ARBA00022691"/>
    </source>
</evidence>
<dbReference type="PROSITE" id="PS00839">
    <property type="entry name" value="SUMT_1"/>
    <property type="match status" value="1"/>
</dbReference>
<dbReference type="RefSeq" id="WP_154376081.1">
    <property type="nucleotide sequence ID" value="NZ_WKJJ01000010.1"/>
</dbReference>
<keyword evidence="3" id="KW-0169">Cobalamin biosynthesis</keyword>
<comment type="similarity">
    <text evidence="1 10">Belongs to the precorrin methyltransferase family.</text>
</comment>
<comment type="caution">
    <text evidence="12">The sequence shown here is derived from an EMBL/GenBank/DDBJ whole genome shotgun (WGS) entry which is preliminary data.</text>
</comment>
<feature type="domain" description="Tetrapyrrole methylase" evidence="11">
    <location>
        <begin position="3"/>
        <end position="213"/>
    </location>
</feature>
<dbReference type="FunFam" id="3.30.950.10:FF:000001">
    <property type="entry name" value="Siroheme synthase"/>
    <property type="match status" value="1"/>
</dbReference>
<dbReference type="GO" id="GO:0009236">
    <property type="term" value="P:cobalamin biosynthetic process"/>
    <property type="evidence" value="ECO:0007669"/>
    <property type="project" value="UniProtKB-KW"/>
</dbReference>
<dbReference type="AlphaFoldDB" id="A0A7X2IP88"/>
<comment type="pathway">
    <text evidence="8">Porphyrin-containing compound metabolism; siroheme biosynthesis; precorrin-2 from uroporphyrinogen III: step 1/1.</text>
</comment>
<evidence type="ECO:0000256" key="2">
    <source>
        <dbReference type="ARBA" id="ARBA00012162"/>
    </source>
</evidence>
<keyword evidence="4 10" id="KW-0489">Methyltransferase</keyword>
<dbReference type="Proteomes" id="UP000446768">
    <property type="component" value="Unassembled WGS sequence"/>
</dbReference>
<dbReference type="GO" id="GO:0019354">
    <property type="term" value="P:siroheme biosynthetic process"/>
    <property type="evidence" value="ECO:0007669"/>
    <property type="project" value="UniProtKB-UniPathway"/>
</dbReference>
<dbReference type="NCBIfam" id="NF004790">
    <property type="entry name" value="PRK06136.1"/>
    <property type="match status" value="1"/>
</dbReference>
<evidence type="ECO:0000256" key="3">
    <source>
        <dbReference type="ARBA" id="ARBA00022573"/>
    </source>
</evidence>
<dbReference type="Gene3D" id="3.40.1010.10">
    <property type="entry name" value="Cobalt-precorrin-4 Transmethylase, Domain 1"/>
    <property type="match status" value="1"/>
</dbReference>
<dbReference type="InterPro" id="IPR000878">
    <property type="entry name" value="4pyrrol_Mease"/>
</dbReference>
<evidence type="ECO:0000256" key="8">
    <source>
        <dbReference type="ARBA" id="ARBA00025705"/>
    </source>
</evidence>
<dbReference type="InterPro" id="IPR050161">
    <property type="entry name" value="Siro_Cobalamin_biosynth"/>
</dbReference>
<dbReference type="InterPro" id="IPR014777">
    <property type="entry name" value="4pyrrole_Mease_sub1"/>
</dbReference>
<dbReference type="GO" id="GO:0032259">
    <property type="term" value="P:methylation"/>
    <property type="evidence" value="ECO:0007669"/>
    <property type="project" value="UniProtKB-KW"/>
</dbReference>
<evidence type="ECO:0000256" key="10">
    <source>
        <dbReference type="RuleBase" id="RU003960"/>
    </source>
</evidence>
<keyword evidence="5 10" id="KW-0808">Transferase</keyword>
<dbReference type="PROSITE" id="PS00840">
    <property type="entry name" value="SUMT_2"/>
    <property type="match status" value="1"/>
</dbReference>
<dbReference type="EC" id="2.1.1.107" evidence="2"/>
<keyword evidence="7" id="KW-0627">Porphyrin biosynthesis</keyword>
<evidence type="ECO:0000313" key="13">
    <source>
        <dbReference type="Proteomes" id="UP000446768"/>
    </source>
</evidence>
<dbReference type="Pfam" id="PF00590">
    <property type="entry name" value="TP_methylase"/>
    <property type="match status" value="1"/>
</dbReference>
<reference evidence="12 13" key="1">
    <citation type="submission" date="2019-11" db="EMBL/GenBank/DDBJ databases">
        <title>Novel species isolated from a subtropical stream in China.</title>
        <authorList>
            <person name="Lu H."/>
        </authorList>
    </citation>
    <scope>NUCLEOTIDE SEQUENCE [LARGE SCALE GENOMIC DNA]</scope>
    <source>
        <strain evidence="12 13">FT92W</strain>
    </source>
</reference>
<organism evidence="12 13">
    <name type="scientific">Pseudoduganella rivuli</name>
    <dbReference type="NCBI Taxonomy" id="2666085"/>
    <lineage>
        <taxon>Bacteria</taxon>
        <taxon>Pseudomonadati</taxon>
        <taxon>Pseudomonadota</taxon>
        <taxon>Betaproteobacteria</taxon>
        <taxon>Burkholderiales</taxon>
        <taxon>Oxalobacteraceae</taxon>
        <taxon>Telluria group</taxon>
        <taxon>Pseudoduganella</taxon>
    </lineage>
</organism>
<evidence type="ECO:0000256" key="9">
    <source>
        <dbReference type="ARBA" id="ARBA00060548"/>
    </source>
</evidence>
<gene>
    <name evidence="12" type="primary">cobA</name>
    <name evidence="12" type="ORF">GJ700_17350</name>
</gene>
<protein>
    <recommendedName>
        <fullName evidence="2">uroporphyrinogen-III C-methyltransferase</fullName>
        <ecNumber evidence="2">2.1.1.107</ecNumber>
    </recommendedName>
</protein>
<dbReference type="Gene3D" id="3.30.950.10">
    <property type="entry name" value="Methyltransferase, Cobalt-precorrin-4 Transmethylase, Domain 2"/>
    <property type="match status" value="1"/>
</dbReference>
<keyword evidence="6" id="KW-0949">S-adenosyl-L-methionine</keyword>
<dbReference type="NCBIfam" id="TIGR01469">
    <property type="entry name" value="cobA_cysG_Cterm"/>
    <property type="match status" value="1"/>
</dbReference>
<dbReference type="UniPathway" id="UPA00262">
    <property type="reaction ID" value="UER00211"/>
</dbReference>
<accession>A0A7X2IP88</accession>
<name>A0A7X2IP88_9BURK</name>
<evidence type="ECO:0000259" key="11">
    <source>
        <dbReference type="Pfam" id="PF00590"/>
    </source>
</evidence>
<dbReference type="InterPro" id="IPR006366">
    <property type="entry name" value="CobA/CysG_C"/>
</dbReference>
<proteinExistence type="inferred from homology"/>
<dbReference type="PANTHER" id="PTHR45790">
    <property type="entry name" value="SIROHEME SYNTHASE-RELATED"/>
    <property type="match status" value="1"/>
</dbReference>
<dbReference type="SUPFAM" id="SSF53790">
    <property type="entry name" value="Tetrapyrrole methylase"/>
    <property type="match status" value="1"/>
</dbReference>
<evidence type="ECO:0000256" key="1">
    <source>
        <dbReference type="ARBA" id="ARBA00005879"/>
    </source>
</evidence>
<dbReference type="PANTHER" id="PTHR45790:SF3">
    <property type="entry name" value="S-ADENOSYL-L-METHIONINE-DEPENDENT UROPORPHYRINOGEN III METHYLTRANSFERASE, CHLOROPLASTIC"/>
    <property type="match status" value="1"/>
</dbReference>
<comment type="pathway">
    <text evidence="9">Cofactor biosynthesis; adenosylcobalamin biosynthesis; precorrin-2 from uroporphyrinogen III: step 1/1.</text>
</comment>
<dbReference type="GO" id="GO:0004851">
    <property type="term" value="F:uroporphyrin-III C-methyltransferase activity"/>
    <property type="evidence" value="ECO:0007669"/>
    <property type="project" value="UniProtKB-EC"/>
</dbReference>
<dbReference type="InterPro" id="IPR014776">
    <property type="entry name" value="4pyrrole_Mease_sub2"/>
</dbReference>
<dbReference type="InterPro" id="IPR035996">
    <property type="entry name" value="4pyrrol_Methylase_sf"/>
</dbReference>
<dbReference type="FunFam" id="3.40.1010.10:FF:000001">
    <property type="entry name" value="Siroheme synthase"/>
    <property type="match status" value="1"/>
</dbReference>
<dbReference type="CDD" id="cd11642">
    <property type="entry name" value="SUMT"/>
    <property type="match status" value="1"/>
</dbReference>
<dbReference type="InterPro" id="IPR003043">
    <property type="entry name" value="Uropor_MeTrfase_CS"/>
</dbReference>
<sequence length="254" mass="25910">MSKVTLVGAGPGDPDLLTVKAVKAIEAADVLLVDDLVSDAIMALAPATARVVYVGKRGGCAQTPQEFIERLMIAEARAGHHVVRLKGGDPYMFGRGGEERAHLLAQGIAVDVVPGITSGLAGAASIGIPLTHRDWSQGAVFVTGHGKDAQSEPNWGALAQSRLTLVIYMGVARCAQIQAGLLAGGASPATPVAVVQSATRHAQRQLITTLGALPDALAASGIGSPAVIVVGDVVRCADAWPGEAVATQETRHAA</sequence>
<evidence type="ECO:0000313" key="12">
    <source>
        <dbReference type="EMBL" id="MRV73481.1"/>
    </source>
</evidence>
<evidence type="ECO:0000256" key="7">
    <source>
        <dbReference type="ARBA" id="ARBA00023244"/>
    </source>
</evidence>
<dbReference type="EMBL" id="WKJJ01000010">
    <property type="protein sequence ID" value="MRV73481.1"/>
    <property type="molecule type" value="Genomic_DNA"/>
</dbReference>
<evidence type="ECO:0000256" key="4">
    <source>
        <dbReference type="ARBA" id="ARBA00022603"/>
    </source>
</evidence>
<keyword evidence="13" id="KW-1185">Reference proteome</keyword>
<evidence type="ECO:0000256" key="5">
    <source>
        <dbReference type="ARBA" id="ARBA00022679"/>
    </source>
</evidence>